<protein>
    <submittedName>
        <fullName evidence="1">Uncharacterized protein</fullName>
    </submittedName>
</protein>
<accession>A0AAD8MF81</accession>
<reference evidence="1" key="1">
    <citation type="submission" date="2023-02" db="EMBL/GenBank/DDBJ databases">
        <title>Genome of toxic invasive species Heracleum sosnowskyi carries increased number of genes despite the absence of recent whole-genome duplications.</title>
        <authorList>
            <person name="Schelkunov M."/>
            <person name="Shtratnikova V."/>
            <person name="Makarenko M."/>
            <person name="Klepikova A."/>
            <person name="Omelchenko D."/>
            <person name="Novikova G."/>
            <person name="Obukhova E."/>
            <person name="Bogdanov V."/>
            <person name="Penin A."/>
            <person name="Logacheva M."/>
        </authorList>
    </citation>
    <scope>NUCLEOTIDE SEQUENCE</scope>
    <source>
        <strain evidence="1">Hsosn_3</strain>
        <tissue evidence="1">Leaf</tissue>
    </source>
</reference>
<proteinExistence type="predicted"/>
<dbReference type="PANTHER" id="PTHR21726:SF61">
    <property type="entry name" value="DNAA INITIATOR-ASSOCIATING PROTEIN"/>
    <property type="match status" value="1"/>
</dbReference>
<sequence length="243" mass="27125">MSARSKLSNLPRSNQSRYVVGLNQSSSDRAQRHLPTEVDICEYDSKRHTRDMADYCVPSVQERCLKVIRKGGGSDFVHSGNQMCTKSDAVIEKIVRGDVQSQVCIGNKFACELESNKAAGRVNMHSDVISFIFSSPIKQKVKIPEETSERGDEVFSSNDITGQTSYERKLLLTGDTLGTLVEEKLKELMTNHEMDEFAFGSNSSERTSSIIIQELISALDSERPSLVGNKDVLWLFKISHISL</sequence>
<comment type="caution">
    <text evidence="1">The sequence shown here is derived from an EMBL/GenBank/DDBJ whole genome shotgun (WGS) entry which is preliminary data.</text>
</comment>
<dbReference type="AlphaFoldDB" id="A0AAD8MF81"/>
<reference evidence="1" key="2">
    <citation type="submission" date="2023-05" db="EMBL/GenBank/DDBJ databases">
        <authorList>
            <person name="Schelkunov M.I."/>
        </authorList>
    </citation>
    <scope>NUCLEOTIDE SEQUENCE</scope>
    <source>
        <strain evidence="1">Hsosn_3</strain>
        <tissue evidence="1">Leaf</tissue>
    </source>
</reference>
<dbReference type="EMBL" id="JAUIZM010000008">
    <property type="protein sequence ID" value="KAK1370637.1"/>
    <property type="molecule type" value="Genomic_DNA"/>
</dbReference>
<dbReference type="PANTHER" id="PTHR21726">
    <property type="entry name" value="PHOSPHATIDYLINOSITOL N-ACETYLGLUCOSAMINYLTRANSFERASE SUBUNIT P DOWN SYNDROME CRITICAL REGION PROTEIN 5 -RELATED"/>
    <property type="match status" value="1"/>
</dbReference>
<evidence type="ECO:0000313" key="1">
    <source>
        <dbReference type="EMBL" id="KAK1370637.1"/>
    </source>
</evidence>
<organism evidence="1 2">
    <name type="scientific">Heracleum sosnowskyi</name>
    <dbReference type="NCBI Taxonomy" id="360622"/>
    <lineage>
        <taxon>Eukaryota</taxon>
        <taxon>Viridiplantae</taxon>
        <taxon>Streptophyta</taxon>
        <taxon>Embryophyta</taxon>
        <taxon>Tracheophyta</taxon>
        <taxon>Spermatophyta</taxon>
        <taxon>Magnoliopsida</taxon>
        <taxon>eudicotyledons</taxon>
        <taxon>Gunneridae</taxon>
        <taxon>Pentapetalae</taxon>
        <taxon>asterids</taxon>
        <taxon>campanulids</taxon>
        <taxon>Apiales</taxon>
        <taxon>Apiaceae</taxon>
        <taxon>Apioideae</taxon>
        <taxon>apioid superclade</taxon>
        <taxon>Tordylieae</taxon>
        <taxon>Tordyliinae</taxon>
        <taxon>Heracleum</taxon>
    </lineage>
</organism>
<evidence type="ECO:0000313" key="2">
    <source>
        <dbReference type="Proteomes" id="UP001237642"/>
    </source>
</evidence>
<keyword evidence="2" id="KW-1185">Reference proteome</keyword>
<dbReference type="Proteomes" id="UP001237642">
    <property type="component" value="Unassembled WGS sequence"/>
</dbReference>
<name>A0AAD8MF81_9APIA</name>
<gene>
    <name evidence="1" type="ORF">POM88_036729</name>
</gene>